<dbReference type="InterPro" id="IPR029003">
    <property type="entry name" value="CENP-S/Mhf1"/>
</dbReference>
<dbReference type="AlphaFoldDB" id="A0A6P9DQT8"/>
<reference evidence="9" key="1">
    <citation type="submission" date="2025-08" db="UniProtKB">
        <authorList>
            <consortium name="RefSeq"/>
        </authorList>
    </citation>
    <scope>IDENTIFICATION</scope>
    <source>
        <tissue evidence="9">Blood</tissue>
    </source>
</reference>
<dbReference type="GO" id="GO:0031297">
    <property type="term" value="P:replication fork processing"/>
    <property type="evidence" value="ECO:0007669"/>
    <property type="project" value="TreeGrafter"/>
</dbReference>
<dbReference type="GO" id="GO:0000712">
    <property type="term" value="P:resolution of meiotic recombination intermediates"/>
    <property type="evidence" value="ECO:0007669"/>
    <property type="project" value="TreeGrafter"/>
</dbReference>
<feature type="compositionally biased region" description="Acidic residues" evidence="6">
    <location>
        <begin position="151"/>
        <end position="166"/>
    </location>
</feature>
<keyword evidence="7" id="KW-0732">Signal</keyword>
<protein>
    <recommendedName>
        <fullName evidence="2">Centromere protein S</fullName>
    </recommendedName>
</protein>
<dbReference type="GO" id="GO:0000776">
    <property type="term" value="C:kinetochore"/>
    <property type="evidence" value="ECO:0007669"/>
    <property type="project" value="UniProtKB-KW"/>
</dbReference>
<gene>
    <name evidence="9" type="primary">CENPS</name>
</gene>
<accession>A0A6P9DQT8</accession>
<feature type="chain" id="PRO_5046337768" description="Centromere protein S" evidence="7">
    <location>
        <begin position="32"/>
        <end position="166"/>
    </location>
</feature>
<dbReference type="SUPFAM" id="SSF47113">
    <property type="entry name" value="Histone-fold"/>
    <property type="match status" value="1"/>
</dbReference>
<evidence type="ECO:0000313" key="9">
    <source>
        <dbReference type="RefSeq" id="XP_034294751.2"/>
    </source>
</evidence>
<evidence type="ECO:0000256" key="6">
    <source>
        <dbReference type="SAM" id="MobiDB-lite"/>
    </source>
</evidence>
<dbReference type="RefSeq" id="XP_034294751.2">
    <property type="nucleotide sequence ID" value="XM_034438860.2"/>
</dbReference>
<dbReference type="InterPro" id="IPR009072">
    <property type="entry name" value="Histone-fold"/>
</dbReference>
<dbReference type="GO" id="GO:0071821">
    <property type="term" value="C:FANCM-MHF complex"/>
    <property type="evidence" value="ECO:0007669"/>
    <property type="project" value="InterPro"/>
</dbReference>
<feature type="signal peptide" evidence="7">
    <location>
        <begin position="1"/>
        <end position="31"/>
    </location>
</feature>
<feature type="region of interest" description="Disordered" evidence="6">
    <location>
        <begin position="129"/>
        <end position="166"/>
    </location>
</feature>
<evidence type="ECO:0000256" key="7">
    <source>
        <dbReference type="SAM" id="SignalP"/>
    </source>
</evidence>
<dbReference type="Proteomes" id="UP001652622">
    <property type="component" value="Unplaced"/>
</dbReference>
<feature type="compositionally biased region" description="Basic residues" evidence="6">
    <location>
        <begin position="135"/>
        <end position="146"/>
    </location>
</feature>
<dbReference type="GO" id="GO:0051301">
    <property type="term" value="P:cell division"/>
    <property type="evidence" value="ECO:0007669"/>
    <property type="project" value="UniProtKB-KW"/>
</dbReference>
<dbReference type="CDD" id="cd22919">
    <property type="entry name" value="HFD_CENP-S"/>
    <property type="match status" value="1"/>
</dbReference>
<dbReference type="Gene3D" id="1.10.20.10">
    <property type="entry name" value="Histone, subunit A"/>
    <property type="match status" value="1"/>
</dbReference>
<sequence>MQRAGTAKILNPPPAACFLFLLLYCLMRRAAVREFGGYERLKAAFHYTVACLCQEVAEDKNIQFSRQTIAAISEITFRQCEFFAKDLEMFAKHGKRSTVNVEDVKLLARRSNSLLKYITQKSDELSLNNLEQKERKKKKSAAKKGGRNSNELEEPVAIENEDSNMA</sequence>
<evidence type="ECO:0000256" key="5">
    <source>
        <dbReference type="ARBA" id="ARBA00023204"/>
    </source>
</evidence>
<dbReference type="GO" id="GO:0006281">
    <property type="term" value="P:DNA repair"/>
    <property type="evidence" value="ECO:0007669"/>
    <property type="project" value="UniProtKB-KW"/>
</dbReference>
<evidence type="ECO:0000313" key="8">
    <source>
        <dbReference type="Proteomes" id="UP001652622"/>
    </source>
</evidence>
<evidence type="ECO:0000256" key="3">
    <source>
        <dbReference type="ARBA" id="ARBA00022763"/>
    </source>
</evidence>
<evidence type="ECO:0000256" key="1">
    <source>
        <dbReference type="ARBA" id="ARBA00006612"/>
    </source>
</evidence>
<proteinExistence type="inferred from homology"/>
<keyword evidence="3" id="KW-0227">DNA damage</keyword>
<dbReference type="GO" id="GO:0003682">
    <property type="term" value="F:chromatin binding"/>
    <property type="evidence" value="ECO:0007669"/>
    <property type="project" value="TreeGrafter"/>
</dbReference>
<keyword evidence="5" id="KW-0234">DNA repair</keyword>
<dbReference type="PANTHER" id="PTHR22980:SF0">
    <property type="entry name" value="CENTROMERE PROTEIN S"/>
    <property type="match status" value="1"/>
</dbReference>
<comment type="similarity">
    <text evidence="1">Belongs to the TAF9 family. CENP-S/MHF1 subfamily.</text>
</comment>
<keyword evidence="8" id="KW-1185">Reference proteome</keyword>
<evidence type="ECO:0000256" key="2">
    <source>
        <dbReference type="ARBA" id="ARBA00016400"/>
    </source>
</evidence>
<dbReference type="GeneID" id="117678117"/>
<dbReference type="GO" id="GO:0003677">
    <property type="term" value="F:DNA binding"/>
    <property type="evidence" value="ECO:0007669"/>
    <property type="project" value="UniProtKB-KW"/>
</dbReference>
<dbReference type="GO" id="GO:0046982">
    <property type="term" value="F:protein heterodimerization activity"/>
    <property type="evidence" value="ECO:0007669"/>
    <property type="project" value="InterPro"/>
</dbReference>
<dbReference type="KEGG" id="pgut:117678117"/>
<dbReference type="Pfam" id="PF15630">
    <property type="entry name" value="CENP-S"/>
    <property type="match status" value="1"/>
</dbReference>
<dbReference type="PANTHER" id="PTHR22980">
    <property type="entry name" value="CORTISTATIN"/>
    <property type="match status" value="1"/>
</dbReference>
<organism evidence="8 9">
    <name type="scientific">Pantherophis guttatus</name>
    <name type="common">Corn snake</name>
    <name type="synonym">Elaphe guttata</name>
    <dbReference type="NCBI Taxonomy" id="94885"/>
    <lineage>
        <taxon>Eukaryota</taxon>
        <taxon>Metazoa</taxon>
        <taxon>Chordata</taxon>
        <taxon>Craniata</taxon>
        <taxon>Vertebrata</taxon>
        <taxon>Euteleostomi</taxon>
        <taxon>Lepidosauria</taxon>
        <taxon>Squamata</taxon>
        <taxon>Bifurcata</taxon>
        <taxon>Unidentata</taxon>
        <taxon>Episquamata</taxon>
        <taxon>Toxicofera</taxon>
        <taxon>Serpentes</taxon>
        <taxon>Colubroidea</taxon>
        <taxon>Colubridae</taxon>
        <taxon>Colubrinae</taxon>
        <taxon>Pantherophis</taxon>
    </lineage>
</organism>
<evidence type="ECO:0000256" key="4">
    <source>
        <dbReference type="ARBA" id="ARBA00023125"/>
    </source>
</evidence>
<name>A0A6P9DQT8_PANGU</name>
<keyword evidence="4" id="KW-0238">DNA-binding</keyword>